<gene>
    <name evidence="4" type="ORF">GCM10017655_29570</name>
</gene>
<dbReference type="AlphaFoldDB" id="A0A9W6K5I2"/>
<dbReference type="Pfam" id="PF13511">
    <property type="entry name" value="DUF4124"/>
    <property type="match status" value="1"/>
</dbReference>
<feature type="region of interest" description="Disordered" evidence="1">
    <location>
        <begin position="165"/>
        <end position="190"/>
    </location>
</feature>
<organism evidence="4 5">
    <name type="scientific">Pseudomonas turukhanskensis</name>
    <dbReference type="NCBI Taxonomy" id="1806536"/>
    <lineage>
        <taxon>Bacteria</taxon>
        <taxon>Pseudomonadati</taxon>
        <taxon>Pseudomonadota</taxon>
        <taxon>Gammaproteobacteria</taxon>
        <taxon>Pseudomonadales</taxon>
        <taxon>Pseudomonadaceae</taxon>
        <taxon>Pseudomonas</taxon>
    </lineage>
</organism>
<reference evidence="4" key="2">
    <citation type="submission" date="2023-01" db="EMBL/GenBank/DDBJ databases">
        <authorList>
            <person name="Sun Q."/>
            <person name="Evtushenko L."/>
        </authorList>
    </citation>
    <scope>NUCLEOTIDE SEQUENCE</scope>
    <source>
        <strain evidence="4">VKM B-2935</strain>
    </source>
</reference>
<feature type="compositionally biased region" description="Pro residues" evidence="1">
    <location>
        <begin position="173"/>
        <end position="190"/>
    </location>
</feature>
<evidence type="ECO:0000256" key="1">
    <source>
        <dbReference type="SAM" id="MobiDB-lite"/>
    </source>
</evidence>
<protein>
    <recommendedName>
        <fullName evidence="3">DUF4124 domain-containing protein</fullName>
    </recommendedName>
</protein>
<dbReference type="Proteomes" id="UP001143328">
    <property type="component" value="Unassembled WGS sequence"/>
</dbReference>
<dbReference type="EMBL" id="BSFN01000008">
    <property type="protein sequence ID" value="GLK89895.1"/>
    <property type="molecule type" value="Genomic_DNA"/>
</dbReference>
<keyword evidence="5" id="KW-1185">Reference proteome</keyword>
<accession>A0A9W6K5I2</accession>
<evidence type="ECO:0000259" key="3">
    <source>
        <dbReference type="Pfam" id="PF13511"/>
    </source>
</evidence>
<name>A0A9W6K5I2_9PSED</name>
<sequence>MRLIVTCLLAALALPASAEIYKYTDANGNTVFTNQPPQGSKAETVTLPPVNTVQSPPPPTMPGSEPAGEGAAEQVYNVLEIADLPDDEAVRANNGSFTVGVRIEPQLRIGDSLQLLLDGQPYGGLTSSVQFPLSDIERGEHSLSVQAFSGDRLIQQSPTVTFTTQRISTNSPARPPINPTPPKPTPRPAN</sequence>
<comment type="caution">
    <text evidence="4">The sequence shown here is derived from an EMBL/GenBank/DDBJ whole genome shotgun (WGS) entry which is preliminary data.</text>
</comment>
<evidence type="ECO:0000313" key="5">
    <source>
        <dbReference type="Proteomes" id="UP001143328"/>
    </source>
</evidence>
<feature type="domain" description="DUF4124" evidence="3">
    <location>
        <begin position="7"/>
        <end position="59"/>
    </location>
</feature>
<keyword evidence="2" id="KW-0732">Signal</keyword>
<dbReference type="InterPro" id="IPR025392">
    <property type="entry name" value="DUF4124"/>
</dbReference>
<dbReference type="RefSeq" id="WP_271196093.1">
    <property type="nucleotide sequence ID" value="NZ_BSFN01000008.1"/>
</dbReference>
<feature type="signal peptide" evidence="2">
    <location>
        <begin position="1"/>
        <end position="18"/>
    </location>
</feature>
<evidence type="ECO:0000256" key="2">
    <source>
        <dbReference type="SAM" id="SignalP"/>
    </source>
</evidence>
<reference evidence="4" key="1">
    <citation type="journal article" date="2014" name="Int. J. Syst. Evol. Microbiol.">
        <title>Complete genome sequence of Corynebacterium casei LMG S-19264T (=DSM 44701T), isolated from a smear-ripened cheese.</title>
        <authorList>
            <consortium name="US DOE Joint Genome Institute (JGI-PGF)"/>
            <person name="Walter F."/>
            <person name="Albersmeier A."/>
            <person name="Kalinowski J."/>
            <person name="Ruckert C."/>
        </authorList>
    </citation>
    <scope>NUCLEOTIDE SEQUENCE</scope>
    <source>
        <strain evidence="4">VKM B-2935</strain>
    </source>
</reference>
<feature type="chain" id="PRO_5040882152" description="DUF4124 domain-containing protein" evidence="2">
    <location>
        <begin position="19"/>
        <end position="190"/>
    </location>
</feature>
<evidence type="ECO:0000313" key="4">
    <source>
        <dbReference type="EMBL" id="GLK89895.1"/>
    </source>
</evidence>
<proteinExistence type="predicted"/>